<dbReference type="EMBL" id="CP049916">
    <property type="protein sequence ID" value="QIO09884.1"/>
    <property type="molecule type" value="Genomic_DNA"/>
</dbReference>
<name>A0A6G8S6Z7_9GAMM</name>
<dbReference type="InterPro" id="IPR027473">
    <property type="entry name" value="L-asparaginase_C"/>
</dbReference>
<dbReference type="PIRSF" id="PIRSF500176">
    <property type="entry name" value="L_ASNase"/>
    <property type="match status" value="1"/>
</dbReference>
<feature type="domain" description="L-asparaginase N-terminal" evidence="3">
    <location>
        <begin position="3"/>
        <end position="191"/>
    </location>
</feature>
<dbReference type="GO" id="GO:0004067">
    <property type="term" value="F:asparaginase activity"/>
    <property type="evidence" value="ECO:0007669"/>
    <property type="project" value="UniProtKB-UniRule"/>
</dbReference>
<feature type="active site" description="O-isoaspartyl threonine intermediate" evidence="1">
    <location>
        <position position="12"/>
    </location>
</feature>
<feature type="binding site" evidence="2">
    <location>
        <position position="53"/>
    </location>
    <ligand>
        <name>substrate</name>
    </ligand>
</feature>
<dbReference type="InterPro" id="IPR037152">
    <property type="entry name" value="L-asparaginase_N_sf"/>
</dbReference>
<evidence type="ECO:0000256" key="1">
    <source>
        <dbReference type="PIRSR" id="PIRSR001220-1"/>
    </source>
</evidence>
<evidence type="ECO:0000313" key="4">
    <source>
        <dbReference type="EMBL" id="QIO09884.1"/>
    </source>
</evidence>
<feature type="binding site" evidence="2">
    <location>
        <begin position="85"/>
        <end position="86"/>
    </location>
    <ligand>
        <name>substrate</name>
    </ligand>
</feature>
<evidence type="ECO:0000313" key="5">
    <source>
        <dbReference type="Proteomes" id="UP000501939"/>
    </source>
</evidence>
<dbReference type="Gene3D" id="3.40.50.40">
    <property type="match status" value="1"/>
</dbReference>
<dbReference type="AlphaFoldDB" id="A0A6G8S6Z7"/>
<dbReference type="KEGG" id="alj:G8D99_13245"/>
<dbReference type="InterPro" id="IPR027474">
    <property type="entry name" value="L-asparaginase_N"/>
</dbReference>
<dbReference type="SUPFAM" id="SSF53774">
    <property type="entry name" value="Glutaminase/Asparaginase"/>
    <property type="match status" value="1"/>
</dbReference>
<dbReference type="RefSeq" id="WP_166326685.1">
    <property type="nucleotide sequence ID" value="NZ_CP049916.1"/>
</dbReference>
<proteinExistence type="predicted"/>
<dbReference type="SFLD" id="SFLDS00057">
    <property type="entry name" value="Glutaminase/Asparaginase"/>
    <property type="match status" value="1"/>
</dbReference>
<protein>
    <submittedName>
        <fullName evidence="4">Asparaginase</fullName>
    </submittedName>
</protein>
<dbReference type="PROSITE" id="PS51257">
    <property type="entry name" value="PROKAR_LIPOPROTEIN"/>
    <property type="match status" value="1"/>
</dbReference>
<evidence type="ECO:0000259" key="3">
    <source>
        <dbReference type="Pfam" id="PF00710"/>
    </source>
</evidence>
<organism evidence="4 5">
    <name type="scientific">Acinetobacter lanii</name>
    <dbReference type="NCBI Taxonomy" id="2715163"/>
    <lineage>
        <taxon>Bacteria</taxon>
        <taxon>Pseudomonadati</taxon>
        <taxon>Pseudomonadota</taxon>
        <taxon>Gammaproteobacteria</taxon>
        <taxon>Moraxellales</taxon>
        <taxon>Moraxellaceae</taxon>
        <taxon>Acinetobacter</taxon>
    </lineage>
</organism>
<dbReference type="PROSITE" id="PS51732">
    <property type="entry name" value="ASN_GLN_ASE_3"/>
    <property type="match status" value="1"/>
</dbReference>
<dbReference type="PANTHER" id="PTHR11707">
    <property type="entry name" value="L-ASPARAGINASE"/>
    <property type="match status" value="1"/>
</dbReference>
<dbReference type="PIRSF" id="PIRSF001220">
    <property type="entry name" value="L-ASNase_gatD"/>
    <property type="match status" value="1"/>
</dbReference>
<dbReference type="PANTHER" id="PTHR11707:SF28">
    <property type="entry name" value="60 KDA LYSOPHOSPHOLIPASE"/>
    <property type="match status" value="1"/>
</dbReference>
<dbReference type="Pfam" id="PF00710">
    <property type="entry name" value="Asparaginase"/>
    <property type="match status" value="1"/>
</dbReference>
<dbReference type="InterPro" id="IPR006034">
    <property type="entry name" value="Asparaginase/glutaminase-like"/>
</dbReference>
<reference evidence="4 5" key="1">
    <citation type="submission" date="2020-03" db="EMBL/GenBank/DDBJ databases">
        <authorList>
            <person name="Zhu W."/>
        </authorList>
    </citation>
    <scope>NUCLEOTIDE SEQUENCE [LARGE SCALE GENOMIC DNA]</scope>
    <source>
        <strain evidence="4 5">185</strain>
    </source>
</reference>
<evidence type="ECO:0000256" key="2">
    <source>
        <dbReference type="PIRSR" id="PIRSR001220-2"/>
    </source>
</evidence>
<keyword evidence="5" id="KW-1185">Reference proteome</keyword>
<dbReference type="PRINTS" id="PR00139">
    <property type="entry name" value="ASNGLNASE"/>
</dbReference>
<dbReference type="Gene3D" id="3.40.50.1170">
    <property type="entry name" value="L-asparaginase, N-terminal domain"/>
    <property type="match status" value="1"/>
</dbReference>
<dbReference type="SMART" id="SM00870">
    <property type="entry name" value="Asparaginase"/>
    <property type="match status" value="1"/>
</dbReference>
<dbReference type="InterPro" id="IPR036152">
    <property type="entry name" value="Asp/glu_Ase-like_sf"/>
</dbReference>
<gene>
    <name evidence="4" type="ORF">G8D99_13245</name>
</gene>
<accession>A0A6G8S6Z7</accession>
<dbReference type="Proteomes" id="UP000501939">
    <property type="component" value="Chromosome"/>
</dbReference>
<sequence length="324" mass="36709">MKKIALIYMGGTFGCVGEPLSPMPEQEFIPQLKKILPLHLEIECFTAPSVKDSSACTASDWLLLVQLIQKLQLEQYQHFVIVHGTDTLSYAAATLAQFLQHSCHVILTGSQYPLLTATGTEVRGFSDALDNLNTALEHVIKVPAGVYVSFYHQVMHACTVNKIHSTALDAFRGLKYDQELQQIEQAQFVIQDQHIERIQSLNIINWSMLPIEKKRLEENLKTLQHHPPHFLILQGYGTGNLAVNAGMLEQFKALQALGCVVVLDTQVLFGGMDQRYAISQWVRDAQIILNDTHSHAELYAKILKIYLQYPNSDQWRDRWYPPVT</sequence>